<evidence type="ECO:0000313" key="3">
    <source>
        <dbReference type="EMBL" id="PSJ04654.1"/>
    </source>
</evidence>
<dbReference type="Gene3D" id="3.40.1620.10">
    <property type="entry name" value="YefM-like domain"/>
    <property type="match status" value="1"/>
</dbReference>
<accession>A0A2P7MTT4</accession>
<organism evidence="3 4">
    <name type="scientific">Cyanobium usitatum str. Tous</name>
    <dbReference type="NCBI Taxonomy" id="2116684"/>
    <lineage>
        <taxon>Bacteria</taxon>
        <taxon>Bacillati</taxon>
        <taxon>Cyanobacteriota</taxon>
        <taxon>Cyanophyceae</taxon>
        <taxon>Synechococcales</taxon>
        <taxon>Prochlorococcaceae</taxon>
        <taxon>Cyanobium</taxon>
    </lineage>
</organism>
<feature type="region of interest" description="Disordered" evidence="2">
    <location>
        <begin position="67"/>
        <end position="94"/>
    </location>
</feature>
<gene>
    <name evidence="3" type="ORF">C7K55_09350</name>
</gene>
<comment type="caution">
    <text evidence="3">The sequence shown here is derived from an EMBL/GenBank/DDBJ whole genome shotgun (WGS) entry which is preliminary data.</text>
</comment>
<reference evidence="3 4" key="1">
    <citation type="journal article" date="2018" name="Environ. Microbiol.">
        <title>Ecological and genomic features of two widespread freshwater picocyanobacteria.</title>
        <authorList>
            <person name="Cabello-Yeves P.J."/>
            <person name="Picazo A."/>
            <person name="Camacho A."/>
            <person name="Callieri C."/>
            <person name="Rosselli R."/>
            <person name="Roda-Garcia J.J."/>
            <person name="Coutinho F.H."/>
            <person name="Rodriguez-Valera F."/>
        </authorList>
    </citation>
    <scope>NUCLEOTIDE SEQUENCE [LARGE SCALE GENOMIC DNA]</scope>
    <source>
        <strain evidence="3 4">Tous</strain>
    </source>
</reference>
<protein>
    <recommendedName>
        <fullName evidence="5">Antitoxin</fullName>
    </recommendedName>
</protein>
<comment type="similarity">
    <text evidence="1">Belongs to the phD/YefM antitoxin family.</text>
</comment>
<evidence type="ECO:0000256" key="1">
    <source>
        <dbReference type="ARBA" id="ARBA00009981"/>
    </source>
</evidence>
<keyword evidence="4" id="KW-1185">Reference proteome</keyword>
<name>A0A2P7MTT4_9CYAN</name>
<sequence length="247" mass="26588">MPDTTLGVEAARRRLPELLERAAAGERIVIQRHRTPMAALVPLAGQAPVDPLLRQRQIQSLMALQGSGRGCWDPQQRQPARPAPPPPAFVQPVQNLPRQGAFNPRLLAHGSRIALDGTALVAFLADAKGAGKHLEPLMHGIGAGYWIGVVSSLSLMRVLEGPLARSDEALTQRYIQAFNNPHHWQLIPSDGAIAAAAVRLRRQEPQLDDSCAIELATAIQSGAVVLVTDHPALAQTELHPVLSALRT</sequence>
<dbReference type="SUPFAM" id="SSF143120">
    <property type="entry name" value="YefM-like"/>
    <property type="match status" value="1"/>
</dbReference>
<dbReference type="InterPro" id="IPR036165">
    <property type="entry name" value="YefM-like_sf"/>
</dbReference>
<dbReference type="RefSeq" id="WP_106632464.1">
    <property type="nucleotide sequence ID" value="NZ_PXXO01000010.1"/>
</dbReference>
<dbReference type="AlphaFoldDB" id="A0A2P7MTT4"/>
<proteinExistence type="inferred from homology"/>
<dbReference type="Proteomes" id="UP000243002">
    <property type="component" value="Unassembled WGS sequence"/>
</dbReference>
<evidence type="ECO:0000256" key="2">
    <source>
        <dbReference type="SAM" id="MobiDB-lite"/>
    </source>
</evidence>
<evidence type="ECO:0000313" key="4">
    <source>
        <dbReference type="Proteomes" id="UP000243002"/>
    </source>
</evidence>
<evidence type="ECO:0008006" key="5">
    <source>
        <dbReference type="Google" id="ProtNLM"/>
    </source>
</evidence>
<dbReference type="OrthoDB" id="555427at2"/>
<dbReference type="EMBL" id="PXXO01000010">
    <property type="protein sequence ID" value="PSJ04654.1"/>
    <property type="molecule type" value="Genomic_DNA"/>
</dbReference>